<name>A0ACA9SDX8_9GLOM</name>
<dbReference type="Proteomes" id="UP000789920">
    <property type="component" value="Unassembled WGS sequence"/>
</dbReference>
<organism evidence="1 2">
    <name type="scientific">Racocetra persica</name>
    <dbReference type="NCBI Taxonomy" id="160502"/>
    <lineage>
        <taxon>Eukaryota</taxon>
        <taxon>Fungi</taxon>
        <taxon>Fungi incertae sedis</taxon>
        <taxon>Mucoromycota</taxon>
        <taxon>Glomeromycotina</taxon>
        <taxon>Glomeromycetes</taxon>
        <taxon>Diversisporales</taxon>
        <taxon>Gigasporaceae</taxon>
        <taxon>Racocetra</taxon>
    </lineage>
</organism>
<feature type="non-terminal residue" evidence="1">
    <location>
        <position position="1"/>
    </location>
</feature>
<evidence type="ECO:0000313" key="1">
    <source>
        <dbReference type="EMBL" id="CAG8835534.1"/>
    </source>
</evidence>
<protein>
    <submittedName>
        <fullName evidence="1">10374_t:CDS:1</fullName>
    </submittedName>
</protein>
<sequence>LVKNETKILWFVLAKLKGYSELEYRDIKVICGKYDIEDIQSDIRVELKMDEEIRTDNILVTSFVTKPFKDMSCYKIVLKNWAKNTFVLEIQKEGQETSQYLSEQISDGDFEGSSDEAKEEPIENKSKPKLQEKIHINFCIIDTDKEMNKVYKWNIYGINFDEELKEDEINYIEYDPNFSPMKLEDAIVQHKKPNGNTLNAWQSFVKIRNDTGDPRATYWIGYYLQNNKKILKASIQFYKDVLEGTKDLQQAAMRYYKEAADYGDSNGQLSYGHGLFFGNGVLEDKREAR</sequence>
<keyword evidence="2" id="KW-1185">Reference proteome</keyword>
<proteinExistence type="predicted"/>
<comment type="caution">
    <text evidence="1">The sequence shown here is derived from an EMBL/GenBank/DDBJ whole genome shotgun (WGS) entry which is preliminary data.</text>
</comment>
<dbReference type="EMBL" id="CAJVQC010112132">
    <property type="protein sequence ID" value="CAG8835534.1"/>
    <property type="molecule type" value="Genomic_DNA"/>
</dbReference>
<reference evidence="1" key="1">
    <citation type="submission" date="2021-06" db="EMBL/GenBank/DDBJ databases">
        <authorList>
            <person name="Kallberg Y."/>
            <person name="Tangrot J."/>
            <person name="Rosling A."/>
        </authorList>
    </citation>
    <scope>NUCLEOTIDE SEQUENCE</scope>
    <source>
        <strain evidence="1">MA461A</strain>
    </source>
</reference>
<evidence type="ECO:0000313" key="2">
    <source>
        <dbReference type="Proteomes" id="UP000789920"/>
    </source>
</evidence>
<feature type="non-terminal residue" evidence="1">
    <location>
        <position position="289"/>
    </location>
</feature>
<gene>
    <name evidence="1" type="ORF">RPERSI_LOCUS29589</name>
</gene>
<accession>A0ACA9SDX8</accession>